<dbReference type="InterPro" id="IPR009057">
    <property type="entry name" value="Homeodomain-like_sf"/>
</dbReference>
<accession>A0A2A1K9B4</accession>
<dbReference type="Proteomes" id="UP000238153">
    <property type="component" value="Unassembled WGS sequence"/>
</dbReference>
<dbReference type="Proteomes" id="UP001269271">
    <property type="component" value="Unassembled WGS sequence"/>
</dbReference>
<reference evidence="5 6" key="1">
    <citation type="submission" date="2017-11" db="EMBL/GenBank/DDBJ databases">
        <authorList>
            <person name="Founou R.C."/>
            <person name="Founou L."/>
            <person name="Allam M."/>
            <person name="Ismail A."/>
            <person name="Essack S.Y."/>
        </authorList>
    </citation>
    <scope>NUCLEOTIDE SEQUENCE [LARGE SCALE GENOMIC DNA]</scope>
    <source>
        <strain evidence="5 6">G811N2B1</strain>
    </source>
</reference>
<dbReference type="STRING" id="1283.ShL2_00402"/>
<comment type="caution">
    <text evidence="5">The sequence shown here is derived from an EMBL/GenBank/DDBJ whole genome shotgun (WGS) entry which is preliminary data.</text>
</comment>
<organism evidence="5 6">
    <name type="scientific">Staphylococcus haemolyticus</name>
    <dbReference type="NCBI Taxonomy" id="1283"/>
    <lineage>
        <taxon>Bacteria</taxon>
        <taxon>Bacillati</taxon>
        <taxon>Bacillota</taxon>
        <taxon>Bacilli</taxon>
        <taxon>Bacillales</taxon>
        <taxon>Staphylococcaceae</taxon>
        <taxon>Staphylococcus</taxon>
    </lineage>
</organism>
<sequence length="182" mass="21876">MNDKDLRVIKTKKALTDSLYSLLEQEMFTPLTVNKICKHASVHRTTFYKHFYDKYELLKYLLKLTHDDYFATDIKERLNNPFQTLANSFKKEEISRIELKQYNDKEFEDVRNNYLIEIMQKDFKTNMHRITVDNVVPKSLVFYVFGSVLNAFIDWKKNENVEIKPKQMDQIFHKLINVKAHD</sequence>
<keyword evidence="7" id="KW-1185">Reference proteome</keyword>
<dbReference type="KEGG" id="shh:ShL2_00402"/>
<keyword evidence="1 2" id="KW-0238">DNA-binding</keyword>
<evidence type="ECO:0000313" key="6">
    <source>
        <dbReference type="Proteomes" id="UP000238153"/>
    </source>
</evidence>
<dbReference type="AlphaFoldDB" id="A0A2A1K9B4"/>
<dbReference type="PANTHER" id="PTHR43479">
    <property type="entry name" value="ACREF/ENVCD OPERON REPRESSOR-RELATED"/>
    <property type="match status" value="1"/>
</dbReference>
<dbReference type="InterPro" id="IPR001647">
    <property type="entry name" value="HTH_TetR"/>
</dbReference>
<protein>
    <submittedName>
        <fullName evidence="5">TetR/AcrR family transcriptional regulator</fullName>
    </submittedName>
</protein>
<dbReference type="PANTHER" id="PTHR43479:SF16">
    <property type="entry name" value="HTH TETR-TYPE DOMAIN-CONTAINING PROTEIN"/>
    <property type="match status" value="1"/>
</dbReference>
<dbReference type="EMBL" id="PGWX01000233">
    <property type="protein sequence ID" value="PPJ76284.1"/>
    <property type="molecule type" value="Genomic_DNA"/>
</dbReference>
<dbReference type="EMBL" id="JAVSOO010000021">
    <property type="protein sequence ID" value="MDT4287072.1"/>
    <property type="molecule type" value="Genomic_DNA"/>
</dbReference>
<feature type="DNA-binding region" description="H-T-H motif" evidence="2">
    <location>
        <begin position="32"/>
        <end position="51"/>
    </location>
</feature>
<proteinExistence type="predicted"/>
<dbReference type="GO" id="GO:0003677">
    <property type="term" value="F:DNA binding"/>
    <property type="evidence" value="ECO:0007669"/>
    <property type="project" value="UniProtKB-UniRule"/>
</dbReference>
<dbReference type="SUPFAM" id="SSF46689">
    <property type="entry name" value="Homeodomain-like"/>
    <property type="match status" value="1"/>
</dbReference>
<dbReference type="RefSeq" id="WP_037559365.1">
    <property type="nucleotide sequence ID" value="NZ_CAJCGK010000031.1"/>
</dbReference>
<feature type="domain" description="HTH tetR-type" evidence="3">
    <location>
        <begin position="9"/>
        <end position="69"/>
    </location>
</feature>
<dbReference type="Gene3D" id="1.10.357.10">
    <property type="entry name" value="Tetracycline Repressor, domain 2"/>
    <property type="match status" value="1"/>
</dbReference>
<evidence type="ECO:0000259" key="3">
    <source>
        <dbReference type="PROSITE" id="PS50977"/>
    </source>
</evidence>
<evidence type="ECO:0000313" key="4">
    <source>
        <dbReference type="EMBL" id="MDT4287072.1"/>
    </source>
</evidence>
<evidence type="ECO:0000256" key="2">
    <source>
        <dbReference type="PROSITE-ProRule" id="PRU00335"/>
    </source>
</evidence>
<reference evidence="4 7" key="2">
    <citation type="submission" date="2023-08" db="EMBL/GenBank/DDBJ databases">
        <title>Genomic surveillance of Staphylococcus haemolyticus neonatal outbreak in southern France.</title>
        <authorList>
            <person name="Magnan C."/>
            <person name="Morsli M."/>
            <person name="Thiery B."/>
            <person name="Salipante F."/>
            <person name="Attar J."/>
            <person name="Massimo D.M."/>
            <person name="Ory J."/>
            <person name="Pantel A."/>
            <person name="Lavigne J.-P."/>
        </authorList>
    </citation>
    <scope>NUCLEOTIDE SEQUENCE [LARGE SCALE GENOMIC DNA]</scope>
    <source>
        <strain evidence="4 7">NSH026</strain>
    </source>
</reference>
<name>A0A2A1K9B4_STAHA</name>
<dbReference type="Pfam" id="PF00440">
    <property type="entry name" value="TetR_N"/>
    <property type="match status" value="1"/>
</dbReference>
<dbReference type="PROSITE" id="PS50977">
    <property type="entry name" value="HTH_TETR_2"/>
    <property type="match status" value="1"/>
</dbReference>
<evidence type="ECO:0000256" key="1">
    <source>
        <dbReference type="ARBA" id="ARBA00023125"/>
    </source>
</evidence>
<gene>
    <name evidence="5" type="ORF">CV019_03790</name>
    <name evidence="4" type="ORF">RO950_08565</name>
</gene>
<dbReference type="InterPro" id="IPR050624">
    <property type="entry name" value="HTH-type_Tx_Regulator"/>
</dbReference>
<evidence type="ECO:0000313" key="7">
    <source>
        <dbReference type="Proteomes" id="UP001269271"/>
    </source>
</evidence>
<evidence type="ECO:0000313" key="5">
    <source>
        <dbReference type="EMBL" id="PPJ76284.1"/>
    </source>
</evidence>